<evidence type="ECO:0000256" key="1">
    <source>
        <dbReference type="SAM" id="SignalP"/>
    </source>
</evidence>
<dbReference type="RefSeq" id="WP_100367270.1">
    <property type="nucleotide sequence ID" value="NZ_PGTY01000001.1"/>
</dbReference>
<accession>A0A2M8WNF2</accession>
<dbReference type="EMBL" id="PGTY01000001">
    <property type="protein sequence ID" value="PJI92452.1"/>
    <property type="molecule type" value="Genomic_DNA"/>
</dbReference>
<comment type="caution">
    <text evidence="2">The sequence shown here is derived from an EMBL/GenBank/DDBJ whole genome shotgun (WGS) entry which is preliminary data.</text>
</comment>
<name>A0A2M8WNF2_9RHOB</name>
<gene>
    <name evidence="2" type="ORF">BC777_1303</name>
</gene>
<evidence type="ECO:0000313" key="2">
    <source>
        <dbReference type="EMBL" id="PJI92452.1"/>
    </source>
</evidence>
<feature type="chain" id="PRO_5014961252" description="UrcA family protein" evidence="1">
    <location>
        <begin position="24"/>
        <end position="84"/>
    </location>
</feature>
<dbReference type="Proteomes" id="UP000228531">
    <property type="component" value="Unassembled WGS sequence"/>
</dbReference>
<dbReference type="AlphaFoldDB" id="A0A2M8WNF2"/>
<reference evidence="2 3" key="1">
    <citation type="submission" date="2017-11" db="EMBL/GenBank/DDBJ databases">
        <title>Genomic Encyclopedia of Archaeal and Bacterial Type Strains, Phase II (KMG-II): From Individual Species to Whole Genera.</title>
        <authorList>
            <person name="Goeker M."/>
        </authorList>
    </citation>
    <scope>NUCLEOTIDE SEQUENCE [LARGE SCALE GENOMIC DNA]</scope>
    <source>
        <strain evidence="2 3">DSM 29128</strain>
    </source>
</reference>
<dbReference type="OrthoDB" id="7876105at2"/>
<evidence type="ECO:0008006" key="4">
    <source>
        <dbReference type="Google" id="ProtNLM"/>
    </source>
</evidence>
<evidence type="ECO:0000313" key="3">
    <source>
        <dbReference type="Proteomes" id="UP000228531"/>
    </source>
</evidence>
<feature type="signal peptide" evidence="1">
    <location>
        <begin position="1"/>
        <end position="23"/>
    </location>
</feature>
<proteinExistence type="predicted"/>
<sequence length="84" mass="8698">MTKFSTSLAAAMSLVIFAPAAQAYSFEPEPATATQIAVSSVQTAEGEDVCAVQITHLIADILALPGEWDTHGDTTEAALACAEE</sequence>
<organism evidence="2 3">
    <name type="scientific">Yoonia maricola</name>
    <dbReference type="NCBI Taxonomy" id="420999"/>
    <lineage>
        <taxon>Bacteria</taxon>
        <taxon>Pseudomonadati</taxon>
        <taxon>Pseudomonadota</taxon>
        <taxon>Alphaproteobacteria</taxon>
        <taxon>Rhodobacterales</taxon>
        <taxon>Paracoccaceae</taxon>
        <taxon>Yoonia</taxon>
    </lineage>
</organism>
<keyword evidence="3" id="KW-1185">Reference proteome</keyword>
<protein>
    <recommendedName>
        <fullName evidence="4">UrcA family protein</fullName>
    </recommendedName>
</protein>
<keyword evidence="1" id="KW-0732">Signal</keyword>